<feature type="compositionally biased region" description="Basic and acidic residues" evidence="1">
    <location>
        <begin position="141"/>
        <end position="158"/>
    </location>
</feature>
<dbReference type="EMBL" id="JBHTLQ010000036">
    <property type="protein sequence ID" value="MFD1191882.1"/>
    <property type="molecule type" value="Genomic_DNA"/>
</dbReference>
<feature type="domain" description="DUF6468" evidence="2">
    <location>
        <begin position="33"/>
        <end position="95"/>
    </location>
</feature>
<evidence type="ECO:0000313" key="3">
    <source>
        <dbReference type="EMBL" id="MFD1191882.1"/>
    </source>
</evidence>
<dbReference type="InterPro" id="IPR045531">
    <property type="entry name" value="DUF6468"/>
</dbReference>
<keyword evidence="4" id="KW-1185">Reference proteome</keyword>
<name>A0ABW3T533_9CAUL</name>
<gene>
    <name evidence="3" type="ORF">ACFQ27_14925</name>
</gene>
<dbReference type="Pfam" id="PF20072">
    <property type="entry name" value="DUF6468"/>
    <property type="match status" value="1"/>
</dbReference>
<reference evidence="4" key="1">
    <citation type="journal article" date="2019" name="Int. J. Syst. Evol. Microbiol.">
        <title>The Global Catalogue of Microorganisms (GCM) 10K type strain sequencing project: providing services to taxonomists for standard genome sequencing and annotation.</title>
        <authorList>
            <consortium name="The Broad Institute Genomics Platform"/>
            <consortium name="The Broad Institute Genome Sequencing Center for Infectious Disease"/>
            <person name="Wu L."/>
            <person name="Ma J."/>
        </authorList>
    </citation>
    <scope>NUCLEOTIDE SEQUENCE [LARGE SCALE GENOMIC DNA]</scope>
    <source>
        <strain evidence="4">CCUG 55074</strain>
    </source>
</reference>
<proteinExistence type="predicted"/>
<comment type="caution">
    <text evidence="3">The sequence shown here is derived from an EMBL/GenBank/DDBJ whole genome shotgun (WGS) entry which is preliminary data.</text>
</comment>
<feature type="region of interest" description="Disordered" evidence="1">
    <location>
        <begin position="134"/>
        <end position="211"/>
    </location>
</feature>
<evidence type="ECO:0000256" key="1">
    <source>
        <dbReference type="SAM" id="MobiDB-lite"/>
    </source>
</evidence>
<accession>A0ABW3T533</accession>
<protein>
    <submittedName>
        <fullName evidence="3">DUF6468 domain-containing protein</fullName>
    </submittedName>
</protein>
<evidence type="ECO:0000259" key="2">
    <source>
        <dbReference type="Pfam" id="PF20072"/>
    </source>
</evidence>
<dbReference type="Proteomes" id="UP001597216">
    <property type="component" value="Unassembled WGS sequence"/>
</dbReference>
<dbReference type="RefSeq" id="WP_377354140.1">
    <property type="nucleotide sequence ID" value="NZ_JBHTLQ010000036.1"/>
</dbReference>
<evidence type="ECO:0000313" key="4">
    <source>
        <dbReference type="Proteomes" id="UP001597216"/>
    </source>
</evidence>
<feature type="compositionally biased region" description="Basic and acidic residues" evidence="1">
    <location>
        <begin position="177"/>
        <end position="186"/>
    </location>
</feature>
<organism evidence="3 4">
    <name type="scientific">Phenylobacterium conjunctum</name>
    <dbReference type="NCBI Taxonomy" id="1298959"/>
    <lineage>
        <taxon>Bacteria</taxon>
        <taxon>Pseudomonadati</taxon>
        <taxon>Pseudomonadota</taxon>
        <taxon>Alphaproteobacteria</taxon>
        <taxon>Caulobacterales</taxon>
        <taxon>Caulobacteraceae</taxon>
        <taxon>Phenylobacterium</taxon>
    </lineage>
</organism>
<sequence>MSIVALGLNLLLAALLLAALAMGFRLNSRLKALKDSHEGFARAVAELDAAAARAEQGLADLRAATDEATDELADRIEKARALTAKLDRQLQSAAEAGPQSAPVSGPSPAALRDAAARGDIDFAADVERVTHKLGSLLSGAREPRPRRAPEPVLRREPAPTRQRPAFEEELFAEPGEVEPRRAEAPRVESPPLQAQDEPRRRPLRSVMGGRR</sequence>
<feature type="region of interest" description="Disordered" evidence="1">
    <location>
        <begin position="89"/>
        <end position="112"/>
    </location>
</feature>